<dbReference type="InterPro" id="IPR003772">
    <property type="entry name" value="YceD"/>
</dbReference>
<evidence type="ECO:0000313" key="3">
    <source>
        <dbReference type="Proteomes" id="UP000572377"/>
    </source>
</evidence>
<keyword evidence="3" id="KW-1185">Reference proteome</keyword>
<comment type="caution">
    <text evidence="2">The sequence shown here is derived from an EMBL/GenBank/DDBJ whole genome shotgun (WGS) entry which is preliminary data.</text>
</comment>
<accession>A0A849L1Q4</accession>
<feature type="region of interest" description="Disordered" evidence="1">
    <location>
        <begin position="1"/>
        <end position="22"/>
    </location>
</feature>
<reference evidence="2 3" key="1">
    <citation type="submission" date="2020-05" db="EMBL/GenBank/DDBJ databases">
        <title>Gimesia benthica sp. nov., a novel planctomycete isolated from a deep-sea water sample of the Northwest Indian Ocean.</title>
        <authorList>
            <person name="Wang J."/>
            <person name="Ruan C."/>
            <person name="Song L."/>
            <person name="Zhu Y."/>
            <person name="Li A."/>
            <person name="Zheng X."/>
            <person name="Wang L."/>
            <person name="Lu Z."/>
            <person name="Huang Y."/>
            <person name="Du W."/>
            <person name="Zhou Y."/>
            <person name="Huang L."/>
            <person name="Dai X."/>
        </authorList>
    </citation>
    <scope>NUCLEOTIDE SEQUENCE [LARGE SCALE GENOMIC DNA]</scope>
    <source>
        <strain evidence="2 3">YYQ-30</strain>
    </source>
</reference>
<proteinExistence type="predicted"/>
<protein>
    <submittedName>
        <fullName evidence="2">DUF177 domain-containing protein</fullName>
    </submittedName>
</protein>
<dbReference type="AlphaFoldDB" id="A0A849L1Q4"/>
<name>A0A849L1Q4_9RHOB</name>
<evidence type="ECO:0000256" key="1">
    <source>
        <dbReference type="SAM" id="MobiDB-lite"/>
    </source>
</evidence>
<dbReference type="Pfam" id="PF02620">
    <property type="entry name" value="YceD"/>
    <property type="match status" value="1"/>
</dbReference>
<evidence type="ECO:0000313" key="2">
    <source>
        <dbReference type="EMBL" id="NNU80226.1"/>
    </source>
</evidence>
<feature type="compositionally biased region" description="Basic and acidic residues" evidence="1">
    <location>
        <begin position="1"/>
        <end position="12"/>
    </location>
</feature>
<dbReference type="Proteomes" id="UP000572377">
    <property type="component" value="Unassembled WGS sequence"/>
</dbReference>
<organism evidence="2 3">
    <name type="scientific">Halovulum dunhuangense</name>
    <dbReference type="NCBI Taxonomy" id="1505036"/>
    <lineage>
        <taxon>Bacteria</taxon>
        <taxon>Pseudomonadati</taxon>
        <taxon>Pseudomonadota</taxon>
        <taxon>Alphaproteobacteria</taxon>
        <taxon>Rhodobacterales</taxon>
        <taxon>Paracoccaceae</taxon>
        <taxon>Halovulum</taxon>
    </lineage>
</organism>
<gene>
    <name evidence="2" type="ORF">HMH01_07215</name>
</gene>
<sequence>MARQTEPGHDPQDSPEATHSFRRKLRLSGLNRARVHAVDETATVEEQASVAEFLGLQGLRKLRIAGALSPTGADGWRFEGQLGATATQSCVVTLQPVRTRVDVELRRIYLPDIDLARTSTEVEMDPDADEVEPLPDTLDLGALAVEELALALPAYPRAEDAPELALEARPRGAAPIEPAPRPFAALEALKAKLERDED</sequence>
<dbReference type="RefSeq" id="WP_171323805.1">
    <property type="nucleotide sequence ID" value="NZ_JABFBC010000001.1"/>
</dbReference>
<dbReference type="EMBL" id="JABFBC010000001">
    <property type="protein sequence ID" value="NNU80226.1"/>
    <property type="molecule type" value="Genomic_DNA"/>
</dbReference>